<dbReference type="EMBL" id="CP017675">
    <property type="protein sequence ID" value="APB34502.1"/>
    <property type="molecule type" value="Genomic_DNA"/>
</dbReference>
<accession>A0A1J0AEY1</accession>
<dbReference type="EC" id="5.4.2.12" evidence="2"/>
<feature type="binding site" evidence="1">
    <location>
        <position position="275"/>
    </location>
    <ligand>
        <name>substrate</name>
    </ligand>
</feature>
<dbReference type="InterPro" id="IPR029033">
    <property type="entry name" value="His_PPase_superfam"/>
</dbReference>
<evidence type="ECO:0000313" key="2">
    <source>
        <dbReference type="EMBL" id="APB34502.1"/>
    </source>
</evidence>
<sequence length="432" mass="48642">MTIPTRILLTRHGESTFNAQSRVQGRSDEAALTERGRLMAVNTGQLLQGVGVDHIYTSPLRRALETAQLLDLPGVPITPTEQLLEIDLPEWEGLTHEQVRTQFPQDYQHWRNAPAQFVMAGRYPLLELLHQAAQFWQDVIPRHRGQTLMVVGHATINRMLLVQLLGLDPADYFRLQQSNCGLTVLNLQPERVQWEALNLVFHTGNLFPKSLFPKYKGGTRIYLVRHGETDWNRNGQFQGQRDIPLNENGITQAEKTQKLLSSVVLDFAVSSPLSRSQQTAEIILASHPKIKLNLIPDLQEISHGLWEGKFHREVETEFPGMLDIWNQNPERVQMPGGENLTQVWERAGQTWQKIITQYDGQQGIVVAHDAINKAILCQLFHLAPAHFWLFKQGNGAVSVIDYPEGAGGSPILQTLNLTRTDGLLDQTVAGAL</sequence>
<evidence type="ECO:0000313" key="3">
    <source>
        <dbReference type="Proteomes" id="UP000180235"/>
    </source>
</evidence>
<dbReference type="PANTHER" id="PTHR48100">
    <property type="entry name" value="BROAD-SPECIFICITY PHOSPHATASE YOR283W-RELATED"/>
    <property type="match status" value="1"/>
</dbReference>
<dbReference type="GO" id="GO:0016791">
    <property type="term" value="F:phosphatase activity"/>
    <property type="evidence" value="ECO:0007669"/>
    <property type="project" value="TreeGrafter"/>
</dbReference>
<dbReference type="Pfam" id="PF00300">
    <property type="entry name" value="His_Phos_1"/>
    <property type="match status" value="2"/>
</dbReference>
<dbReference type="PROSITE" id="PS00175">
    <property type="entry name" value="PG_MUTASE"/>
    <property type="match status" value="2"/>
</dbReference>
<gene>
    <name evidence="2" type="primary">gpmB</name>
    <name evidence="2" type="ORF">GlitD10_2173</name>
</gene>
<dbReference type="SMART" id="SM00855">
    <property type="entry name" value="PGAM"/>
    <property type="match status" value="2"/>
</dbReference>
<feature type="binding site" evidence="1">
    <location>
        <begin position="225"/>
        <end position="232"/>
    </location>
    <ligand>
        <name>substrate</name>
    </ligand>
</feature>
<proteinExistence type="predicted"/>
<reference evidence="2 3" key="1">
    <citation type="submission" date="2016-10" db="EMBL/GenBank/DDBJ databases">
        <title>Description of Gloeomargarita lithophora gen. nov., sp. nov., a thylakoid-bearing basal-branching cyanobacterium with intracellular carbonates, and proposal for Gloeomargaritales ord. nov.</title>
        <authorList>
            <person name="Moreira D."/>
            <person name="Tavera R."/>
            <person name="Benzerara K."/>
            <person name="Skouri-Panet F."/>
            <person name="Couradeau E."/>
            <person name="Gerard E."/>
            <person name="Loussert C."/>
            <person name="Novelo E."/>
            <person name="Zivanovic Y."/>
            <person name="Lopez-Garcia P."/>
        </authorList>
    </citation>
    <scope>NUCLEOTIDE SEQUENCE [LARGE SCALE GENOMIC DNA]</scope>
    <source>
        <strain evidence="2 3">D10</strain>
    </source>
</reference>
<dbReference type="Gene3D" id="3.40.50.1240">
    <property type="entry name" value="Phosphoglycerate mutase-like"/>
    <property type="match status" value="2"/>
</dbReference>
<dbReference type="KEGG" id="glt:GlitD10_2173"/>
<keyword evidence="3" id="KW-1185">Reference proteome</keyword>
<dbReference type="PANTHER" id="PTHR48100:SF10">
    <property type="entry name" value="2-CARBOXY-D-ARABINITOL-1-PHOSPHATASE-RELATED"/>
    <property type="match status" value="1"/>
</dbReference>
<evidence type="ECO:0000256" key="1">
    <source>
        <dbReference type="PIRSR" id="PIRSR613078-2"/>
    </source>
</evidence>
<dbReference type="Proteomes" id="UP000180235">
    <property type="component" value="Chromosome"/>
</dbReference>
<dbReference type="AlphaFoldDB" id="A0A1J0AEY1"/>
<organism evidence="2 3">
    <name type="scientific">Gloeomargarita lithophora Alchichica-D10</name>
    <dbReference type="NCBI Taxonomy" id="1188229"/>
    <lineage>
        <taxon>Bacteria</taxon>
        <taxon>Bacillati</taxon>
        <taxon>Cyanobacteriota</taxon>
        <taxon>Cyanophyceae</taxon>
        <taxon>Gloeomargaritales</taxon>
        <taxon>Gloeomargaritaceae</taxon>
        <taxon>Gloeomargarita</taxon>
    </lineage>
</organism>
<dbReference type="CDD" id="cd07067">
    <property type="entry name" value="HP_PGM_like"/>
    <property type="match status" value="2"/>
</dbReference>
<name>A0A1J0AEY1_9CYAN</name>
<keyword evidence="2" id="KW-0413">Isomerase</keyword>
<dbReference type="InterPro" id="IPR013078">
    <property type="entry name" value="His_Pase_superF_clade-1"/>
</dbReference>
<dbReference type="SUPFAM" id="SSF53254">
    <property type="entry name" value="Phosphoglycerate mutase-like"/>
    <property type="match status" value="2"/>
</dbReference>
<dbReference type="InterPro" id="IPR001345">
    <property type="entry name" value="PG/BPGM_mutase_AS"/>
</dbReference>
<protein>
    <submittedName>
        <fullName evidence="2">Phosphoglycerate mutase</fullName>
        <ecNumber evidence="2">5.4.2.12</ecNumber>
    </submittedName>
</protein>
<dbReference type="STRING" id="1188229.GlitD10_2173"/>
<dbReference type="InterPro" id="IPR050275">
    <property type="entry name" value="PGM_Phosphatase"/>
</dbReference>
<dbReference type="GO" id="GO:0004619">
    <property type="term" value="F:phosphoglycerate mutase activity"/>
    <property type="evidence" value="ECO:0007669"/>
    <property type="project" value="UniProtKB-EC"/>
</dbReference>